<accession>A0ABU2FUB3</accession>
<comment type="caution">
    <text evidence="1">The sequence shown here is derived from an EMBL/GenBank/DDBJ whole genome shotgun (WGS) entry which is preliminary data.</text>
</comment>
<evidence type="ECO:0000313" key="1">
    <source>
        <dbReference type="EMBL" id="MDS0283841.1"/>
    </source>
</evidence>
<dbReference type="EMBL" id="JAMQOS010000006">
    <property type="protein sequence ID" value="MDS0283841.1"/>
    <property type="molecule type" value="Genomic_DNA"/>
</dbReference>
<dbReference type="RefSeq" id="WP_310901608.1">
    <property type="nucleotide sequence ID" value="NZ_JAMQOS010000006.1"/>
</dbReference>
<organism evidence="1 2">
    <name type="scientific">Haloarcula onubensis</name>
    <dbReference type="NCBI Taxonomy" id="2950539"/>
    <lineage>
        <taxon>Archaea</taxon>
        <taxon>Methanobacteriati</taxon>
        <taxon>Methanobacteriota</taxon>
        <taxon>Stenosarchaea group</taxon>
        <taxon>Halobacteria</taxon>
        <taxon>Halobacteriales</taxon>
        <taxon>Haloarculaceae</taxon>
        <taxon>Haloarcula</taxon>
    </lineage>
</organism>
<keyword evidence="2" id="KW-1185">Reference proteome</keyword>
<proteinExistence type="predicted"/>
<evidence type="ECO:0000313" key="2">
    <source>
        <dbReference type="Proteomes" id="UP001268864"/>
    </source>
</evidence>
<sequence length="131" mass="14642">MRDRWLKAFCAFTAILFVTGCMGTPASEQPASDHPVYLENYGNESASFDITVVRNATGETVHNQSYVLDPDEDREVYNTDRASPEGIETFQIYWTARNETGQVTIKTNQCYGGAYVMIQEDGTPSSTYTIC</sequence>
<reference evidence="1 2" key="1">
    <citation type="submission" date="2022-06" db="EMBL/GenBank/DDBJ databases">
        <title>Halomicroarcula sp. a new haloarchaeum isolate from saline soil.</title>
        <authorList>
            <person name="Strakova D."/>
            <person name="Galisteo C."/>
            <person name="Sanchez-Porro C."/>
            <person name="Ventosa A."/>
        </authorList>
    </citation>
    <scope>NUCLEOTIDE SEQUENCE [LARGE SCALE GENOMIC DNA]</scope>
    <source>
        <strain evidence="1 2">S3CR25-11</strain>
    </source>
</reference>
<protein>
    <submittedName>
        <fullName evidence="1">Uncharacterized protein</fullName>
    </submittedName>
</protein>
<dbReference type="Proteomes" id="UP001268864">
    <property type="component" value="Unassembled WGS sequence"/>
</dbReference>
<name>A0ABU2FUB3_9EURY</name>
<dbReference type="PROSITE" id="PS51257">
    <property type="entry name" value="PROKAR_LIPOPROTEIN"/>
    <property type="match status" value="1"/>
</dbReference>
<gene>
    <name evidence="1" type="ORF">NDI86_17130</name>
</gene>